<sequence>MRLQNQFLFDNVKGLLEKCNNKLKSHPLLVTLAAARAEITNLITAGNATLV</sequence>
<protein>
    <submittedName>
        <fullName evidence="1">Uncharacterized protein</fullName>
    </submittedName>
</protein>
<gene>
    <name evidence="1" type="ORF">YK48G_06910</name>
</gene>
<reference evidence="1 2" key="1">
    <citation type="journal article" date="2021" name="Int. J. Syst. Evol. Microbiol.">
        <title>Lentilactobacillus fungorum sp. nov., isolated from spent mushroom substrates.</title>
        <authorList>
            <person name="Tohno M."/>
            <person name="Tanizawa Y."/>
            <person name="Kojima Y."/>
            <person name="Sakamoto M."/>
            <person name="Ohkuma M."/>
            <person name="Kobayashi H."/>
        </authorList>
    </citation>
    <scope>NUCLEOTIDE SEQUENCE [LARGE SCALE GENOMIC DNA]</scope>
    <source>
        <strain evidence="1 2">YK48G</strain>
    </source>
</reference>
<dbReference type="EMBL" id="BNJR01000007">
    <property type="protein sequence ID" value="GHP13266.1"/>
    <property type="molecule type" value="Genomic_DNA"/>
</dbReference>
<organism evidence="1 2">
    <name type="scientific">Lentilactobacillus fungorum</name>
    <dbReference type="NCBI Taxonomy" id="2201250"/>
    <lineage>
        <taxon>Bacteria</taxon>
        <taxon>Bacillati</taxon>
        <taxon>Bacillota</taxon>
        <taxon>Bacilli</taxon>
        <taxon>Lactobacillales</taxon>
        <taxon>Lactobacillaceae</taxon>
        <taxon>Lentilactobacillus</taxon>
    </lineage>
</organism>
<evidence type="ECO:0000313" key="1">
    <source>
        <dbReference type="EMBL" id="GHP13266.1"/>
    </source>
</evidence>
<proteinExistence type="predicted"/>
<keyword evidence="2" id="KW-1185">Reference proteome</keyword>
<dbReference type="Proteomes" id="UP000604765">
    <property type="component" value="Unassembled WGS sequence"/>
</dbReference>
<accession>A0ABQ3VXV5</accession>
<evidence type="ECO:0000313" key="2">
    <source>
        <dbReference type="Proteomes" id="UP000604765"/>
    </source>
</evidence>
<name>A0ABQ3VXV5_9LACO</name>
<comment type="caution">
    <text evidence="1">The sequence shown here is derived from an EMBL/GenBank/DDBJ whole genome shotgun (WGS) entry which is preliminary data.</text>
</comment>